<feature type="domain" description="Phosphotyrosine protein phosphatase I" evidence="6">
    <location>
        <begin position="16"/>
        <end position="165"/>
    </location>
</feature>
<evidence type="ECO:0000259" key="6">
    <source>
        <dbReference type="SMART" id="SM00226"/>
    </source>
</evidence>
<dbReference type="PRINTS" id="PR00719">
    <property type="entry name" value="LMWPTPASE"/>
</dbReference>
<evidence type="ECO:0000313" key="7">
    <source>
        <dbReference type="EMBL" id="RVU30739.1"/>
    </source>
</evidence>
<evidence type="ECO:0000313" key="8">
    <source>
        <dbReference type="Proteomes" id="UP000282818"/>
    </source>
</evidence>
<feature type="active site" description="Proton donor" evidence="5">
    <location>
        <position position="139"/>
    </location>
</feature>
<proteinExistence type="inferred from homology"/>
<dbReference type="EMBL" id="SACQ01000004">
    <property type="protein sequence ID" value="RVU30739.1"/>
    <property type="molecule type" value="Genomic_DNA"/>
</dbReference>
<evidence type="ECO:0000256" key="1">
    <source>
        <dbReference type="ARBA" id="ARBA00011063"/>
    </source>
</evidence>
<protein>
    <recommendedName>
        <fullName evidence="2">protein-tyrosine-phosphatase</fullName>
        <ecNumber evidence="2">3.1.3.48</ecNumber>
    </recommendedName>
</protein>
<evidence type="ECO:0000256" key="3">
    <source>
        <dbReference type="ARBA" id="ARBA00022801"/>
    </source>
</evidence>
<dbReference type="CDD" id="cd16343">
    <property type="entry name" value="LMWPTP"/>
    <property type="match status" value="1"/>
</dbReference>
<sequence>MLRRIFEKVLKSEPESKVLVVCMENICRSPMAEGALKRQLELAGVGTRVKVESAGVIVSAPRSLPDVRAVSVSQTWNIDIRKVRSRKISTEDFFDYDYILAADQPVLNKLIAIKPANAHAVLSLFLTFAGNNEHADLPDPYFGTRAGFETIMDLIGGAAPSIVDRIVQEKLTPKG</sequence>
<comment type="caution">
    <text evidence="7">The sequence shown here is derived from an EMBL/GenBank/DDBJ whole genome shotgun (WGS) entry which is preliminary data.</text>
</comment>
<keyword evidence="4" id="KW-0904">Protein phosphatase</keyword>
<dbReference type="InterPro" id="IPR017867">
    <property type="entry name" value="Tyr_phospatase_low_mol_wt"/>
</dbReference>
<dbReference type="InterPro" id="IPR050438">
    <property type="entry name" value="LMW_PTPase"/>
</dbReference>
<keyword evidence="8" id="KW-1185">Reference proteome</keyword>
<dbReference type="AlphaFoldDB" id="A0A437Q8D8"/>
<dbReference type="InterPro" id="IPR023485">
    <property type="entry name" value="Ptyr_pPase"/>
</dbReference>
<evidence type="ECO:0000256" key="4">
    <source>
        <dbReference type="ARBA" id="ARBA00022912"/>
    </source>
</evidence>
<feature type="active site" evidence="5">
    <location>
        <position position="28"/>
    </location>
</feature>
<dbReference type="EC" id="3.1.3.48" evidence="2"/>
<feature type="active site" description="Nucleophile" evidence="5">
    <location>
        <position position="22"/>
    </location>
</feature>
<organism evidence="7 8">
    <name type="scientific">Neptunomonas marina</name>
    <dbReference type="NCBI Taxonomy" id="1815562"/>
    <lineage>
        <taxon>Bacteria</taxon>
        <taxon>Pseudomonadati</taxon>
        <taxon>Pseudomonadota</taxon>
        <taxon>Gammaproteobacteria</taxon>
        <taxon>Oceanospirillales</taxon>
        <taxon>Oceanospirillaceae</taxon>
        <taxon>Neptunomonas</taxon>
    </lineage>
</organism>
<gene>
    <name evidence="7" type="ORF">EOE65_10535</name>
</gene>
<dbReference type="SUPFAM" id="SSF52788">
    <property type="entry name" value="Phosphotyrosine protein phosphatases I"/>
    <property type="match status" value="1"/>
</dbReference>
<keyword evidence="3" id="KW-0378">Hydrolase</keyword>
<dbReference type="GO" id="GO:0004725">
    <property type="term" value="F:protein tyrosine phosphatase activity"/>
    <property type="evidence" value="ECO:0007669"/>
    <property type="project" value="UniProtKB-EC"/>
</dbReference>
<evidence type="ECO:0000256" key="5">
    <source>
        <dbReference type="PIRSR" id="PIRSR617867-1"/>
    </source>
</evidence>
<dbReference type="InterPro" id="IPR036196">
    <property type="entry name" value="Ptyr_pPase_sf"/>
</dbReference>
<dbReference type="PANTHER" id="PTHR11717:SF7">
    <property type="entry name" value="LOW MOLECULAR WEIGHT PHOSPHOTYROSINE PROTEIN PHOSPHATASE"/>
    <property type="match status" value="1"/>
</dbReference>
<dbReference type="SMART" id="SM00226">
    <property type="entry name" value="LMWPc"/>
    <property type="match status" value="1"/>
</dbReference>
<dbReference type="RefSeq" id="WP_127694275.1">
    <property type="nucleotide sequence ID" value="NZ_SACQ01000004.1"/>
</dbReference>
<dbReference type="Gene3D" id="3.40.50.2300">
    <property type="match status" value="1"/>
</dbReference>
<dbReference type="Pfam" id="PF01451">
    <property type="entry name" value="LMWPc"/>
    <property type="match status" value="1"/>
</dbReference>
<dbReference type="Proteomes" id="UP000282818">
    <property type="component" value="Unassembled WGS sequence"/>
</dbReference>
<name>A0A437Q8D8_9GAMM</name>
<evidence type="ECO:0000256" key="2">
    <source>
        <dbReference type="ARBA" id="ARBA00013064"/>
    </source>
</evidence>
<comment type="similarity">
    <text evidence="1">Belongs to the low molecular weight phosphotyrosine protein phosphatase family.</text>
</comment>
<accession>A0A437Q8D8</accession>
<reference evidence="7 8" key="1">
    <citation type="submission" date="2019-01" db="EMBL/GenBank/DDBJ databases">
        <authorList>
            <person name="Chen W.-M."/>
        </authorList>
    </citation>
    <scope>NUCLEOTIDE SEQUENCE [LARGE SCALE GENOMIC DNA]</scope>
    <source>
        <strain evidence="7 8">HPM-16</strain>
    </source>
</reference>
<dbReference type="PANTHER" id="PTHR11717">
    <property type="entry name" value="LOW MOLECULAR WEIGHT PROTEIN TYROSINE PHOSPHATASE"/>
    <property type="match status" value="1"/>
</dbReference>